<sequence length="1115" mass="126280">MQSVCRLFQSSRVMSGEELAASVGRVEWGEEGGWGGVKLPLIEVKGKCMMKVVLTLVAWLWATMALSSAHVQRRSLDARDALDHQNDFYLPRSVVPRSYRLQLVPDLDQGLFSGHVWVNVSCLEPVDSLTLHAHQNLNTTSAGLSLRRLPTTTSSSEDDDDGAKEMTVVSTKKNFAKQWYIIMLGEELQKGSDYELHVSFSGRLNDDSSEAFFRASYMDHRAQERSWYAATAMETTKARQVFPCWDEPALKATFQISVAARRKYHVLSNMPLMHTRDMEENPGWLWHHFPDTPLMSTFSVGVFVSDFHYATTMLPAGGFLRLSSRPELLENLEKINKLSAQTFNFAEEYLNFSYPLEKLDVIMLPVNSCDYSSDSWGLVMIRWSAPFGPASQLSRMVDSEEDGRTLLLSSPPSPQPLTEIIPLPDRDQDGPLTPSFTLPTLISQSLTRLRTGRTCSPAAPLPYPRTSTDLIPSESDMKDMAARTTAMAGSMLTQWLGHLTTPYWWSSISIHSALVSHLVSQFMTQKLNMTAGTTAYTLHQSHNSSKVQAPAITGHEYTDRVLLPRRHYKTFTEHNLWAALTSQGRQDQTLDEDVNVEEVAKSWLGKERYPVVTVTRNYEQNTATVEQRPRVGLCVLNAARIPARTAAQRPRQGADAVVHPVMYISADNLNISDMRPVAWLKKEKQVDVEDLPGEDKFVVVNPEEIGMFVVNYDVRNWGLLSEGLQEGVIPTQTRAKLLQDSWNLAYAGELDFSTALNLTLFLKDETTPQVWDRFFAMVDHLRRCLGATDLLPLFDDYARRLVDHCVRMLGESKADEDPSTCKLREAAKVFQYILSDQQHNASLDLEYRAWMENADPVQYAKNNEVPFEMILRWSPVEHYEFVLEYAIKLLDSGLVDEAKAVFIMLARSSTQQLERVDSLLNVLLLEDNANMVSSIPRACVSQLSEHYNGSLAIFHFVEDHWDALRERLESNLELWKLLMSAATARLITEEDLIMVSAKTKDEADRSRWPRAANLPLECKDGGNERTPRKPADQFHRPAWDPAGNGTRLAMFSEFYVEKRGHFGNAELLVEKELERMKEDAVWTRNNVPVIHQWLEDFLEKSMFPPGPHSAAEMAG</sequence>
<feature type="compositionally biased region" description="Basic and acidic residues" evidence="2">
    <location>
        <begin position="1017"/>
        <end position="1038"/>
    </location>
</feature>
<dbReference type="PRINTS" id="PR00756">
    <property type="entry name" value="ALADIPTASE"/>
</dbReference>
<evidence type="ECO:0000259" key="3">
    <source>
        <dbReference type="Pfam" id="PF11838"/>
    </source>
</evidence>
<evidence type="ECO:0000256" key="1">
    <source>
        <dbReference type="ARBA" id="ARBA00010136"/>
    </source>
</evidence>
<dbReference type="EMBL" id="JARBHB010000013">
    <property type="protein sequence ID" value="KAJ8870567.1"/>
    <property type="molecule type" value="Genomic_DNA"/>
</dbReference>
<dbReference type="Gene3D" id="2.60.40.1730">
    <property type="entry name" value="tricorn interacting facor f3 domain"/>
    <property type="match status" value="1"/>
</dbReference>
<dbReference type="InterPro" id="IPR045357">
    <property type="entry name" value="Aminopeptidase_N-like_N"/>
</dbReference>
<accession>A0ABQ9GFY6</accession>
<dbReference type="Gene3D" id="1.25.50.20">
    <property type="match status" value="1"/>
</dbReference>
<gene>
    <name evidence="5" type="ORF">PR048_029590</name>
</gene>
<keyword evidence="6" id="KW-1185">Reference proteome</keyword>
<evidence type="ECO:0000256" key="2">
    <source>
        <dbReference type="SAM" id="MobiDB-lite"/>
    </source>
</evidence>
<dbReference type="PANTHER" id="PTHR11533">
    <property type="entry name" value="PROTEASE M1 ZINC METALLOPROTEASE"/>
    <property type="match status" value="1"/>
</dbReference>
<evidence type="ECO:0000259" key="4">
    <source>
        <dbReference type="Pfam" id="PF17900"/>
    </source>
</evidence>
<feature type="region of interest" description="Disordered" evidence="2">
    <location>
        <begin position="1014"/>
        <end position="1039"/>
    </location>
</feature>
<organism evidence="5 6">
    <name type="scientific">Dryococelus australis</name>
    <dbReference type="NCBI Taxonomy" id="614101"/>
    <lineage>
        <taxon>Eukaryota</taxon>
        <taxon>Metazoa</taxon>
        <taxon>Ecdysozoa</taxon>
        <taxon>Arthropoda</taxon>
        <taxon>Hexapoda</taxon>
        <taxon>Insecta</taxon>
        <taxon>Pterygota</taxon>
        <taxon>Neoptera</taxon>
        <taxon>Polyneoptera</taxon>
        <taxon>Phasmatodea</taxon>
        <taxon>Verophasmatodea</taxon>
        <taxon>Anareolatae</taxon>
        <taxon>Phasmatidae</taxon>
        <taxon>Eurycanthinae</taxon>
        <taxon>Dryococelus</taxon>
    </lineage>
</organism>
<dbReference type="Pfam" id="PF17900">
    <property type="entry name" value="Peptidase_M1_N"/>
    <property type="match status" value="1"/>
</dbReference>
<dbReference type="Gene3D" id="1.10.390.10">
    <property type="entry name" value="Neutral Protease Domain 2"/>
    <property type="match status" value="1"/>
</dbReference>
<evidence type="ECO:0000313" key="5">
    <source>
        <dbReference type="EMBL" id="KAJ8870567.1"/>
    </source>
</evidence>
<dbReference type="InterPro" id="IPR042097">
    <property type="entry name" value="Aminopeptidase_N-like_N_sf"/>
</dbReference>
<protein>
    <submittedName>
        <fullName evidence="5">Uncharacterized protein</fullName>
    </submittedName>
</protein>
<dbReference type="PANTHER" id="PTHR11533:SF18">
    <property type="entry name" value="FI02158P"/>
    <property type="match status" value="1"/>
</dbReference>
<dbReference type="InterPro" id="IPR050344">
    <property type="entry name" value="Peptidase_M1_aminopeptidases"/>
</dbReference>
<dbReference type="Pfam" id="PF11838">
    <property type="entry name" value="ERAP1_C"/>
    <property type="match status" value="1"/>
</dbReference>
<dbReference type="Gene3D" id="2.60.40.1910">
    <property type="match status" value="1"/>
</dbReference>
<name>A0ABQ9GFY6_9NEOP</name>
<dbReference type="InterPro" id="IPR024571">
    <property type="entry name" value="ERAP1-like_C_dom"/>
</dbReference>
<comment type="caution">
    <text evidence="5">The sequence shown here is derived from an EMBL/GenBank/DDBJ whole genome shotgun (WGS) entry which is preliminary data.</text>
</comment>
<evidence type="ECO:0000313" key="6">
    <source>
        <dbReference type="Proteomes" id="UP001159363"/>
    </source>
</evidence>
<dbReference type="InterPro" id="IPR027268">
    <property type="entry name" value="Peptidase_M4/M1_CTD_sf"/>
</dbReference>
<comment type="similarity">
    <text evidence="1">Belongs to the peptidase M1 family.</text>
</comment>
<dbReference type="InterPro" id="IPR001930">
    <property type="entry name" value="Peptidase_M1"/>
</dbReference>
<feature type="domain" description="Aminopeptidase N-like N-terminal" evidence="4">
    <location>
        <begin position="95"/>
        <end position="298"/>
    </location>
</feature>
<proteinExistence type="inferred from homology"/>
<dbReference type="SUPFAM" id="SSF63737">
    <property type="entry name" value="Leukotriene A4 hydrolase N-terminal domain"/>
    <property type="match status" value="1"/>
</dbReference>
<dbReference type="Proteomes" id="UP001159363">
    <property type="component" value="Chromosome 12"/>
</dbReference>
<reference evidence="5 6" key="1">
    <citation type="submission" date="2023-02" db="EMBL/GenBank/DDBJ databases">
        <title>LHISI_Scaffold_Assembly.</title>
        <authorList>
            <person name="Stuart O.P."/>
            <person name="Cleave R."/>
            <person name="Magrath M.J.L."/>
            <person name="Mikheyev A.S."/>
        </authorList>
    </citation>
    <scope>NUCLEOTIDE SEQUENCE [LARGE SCALE GENOMIC DNA]</scope>
    <source>
        <strain evidence="5">Daus_M_001</strain>
        <tissue evidence="5">Leg muscle</tissue>
    </source>
</reference>
<feature type="domain" description="ERAP1-like C-terminal" evidence="3">
    <location>
        <begin position="697"/>
        <end position="997"/>
    </location>
</feature>